<dbReference type="InterPro" id="IPR003594">
    <property type="entry name" value="HATPase_dom"/>
</dbReference>
<proteinExistence type="predicted"/>
<feature type="transmembrane region" description="Helical" evidence="7">
    <location>
        <begin position="315"/>
        <end position="335"/>
    </location>
</feature>
<name>A0A4R2FFJ9_9GAMM</name>
<dbReference type="Gene3D" id="3.30.450.20">
    <property type="entry name" value="PAS domain"/>
    <property type="match status" value="2"/>
</dbReference>
<dbReference type="PROSITE" id="PS50109">
    <property type="entry name" value="HIS_KIN"/>
    <property type="match status" value="1"/>
</dbReference>
<evidence type="ECO:0000256" key="6">
    <source>
        <dbReference type="ARBA" id="ARBA00022989"/>
    </source>
</evidence>
<dbReference type="InterPro" id="IPR005467">
    <property type="entry name" value="His_kinase_dom"/>
</dbReference>
<evidence type="ECO:0000313" key="10">
    <source>
        <dbReference type="Proteomes" id="UP000294832"/>
    </source>
</evidence>
<dbReference type="SMART" id="SM00387">
    <property type="entry name" value="HATPase_c"/>
    <property type="match status" value="1"/>
</dbReference>
<dbReference type="PRINTS" id="PR00344">
    <property type="entry name" value="BCTRLSENSOR"/>
</dbReference>
<evidence type="ECO:0000256" key="2">
    <source>
        <dbReference type="ARBA" id="ARBA00004651"/>
    </source>
</evidence>
<dbReference type="EMBL" id="SLWF01000010">
    <property type="protein sequence ID" value="TCN84994.1"/>
    <property type="molecule type" value="Genomic_DNA"/>
</dbReference>
<dbReference type="Proteomes" id="UP000294832">
    <property type="component" value="Unassembled WGS sequence"/>
</dbReference>
<dbReference type="AlphaFoldDB" id="A0A4R2FFJ9"/>
<evidence type="ECO:0000256" key="3">
    <source>
        <dbReference type="ARBA" id="ARBA00012438"/>
    </source>
</evidence>
<gene>
    <name evidence="9" type="ORF">EDC91_11033</name>
</gene>
<feature type="domain" description="Histidine kinase" evidence="8">
    <location>
        <begin position="393"/>
        <end position="624"/>
    </location>
</feature>
<comment type="subcellular location">
    <subcellularLocation>
        <location evidence="2">Cell membrane</location>
        <topology evidence="2">Multi-pass membrane protein</topology>
    </subcellularLocation>
</comment>
<evidence type="ECO:0000313" key="9">
    <source>
        <dbReference type="EMBL" id="TCN84994.1"/>
    </source>
</evidence>
<comment type="caution">
    <text evidence="9">The sequence shown here is derived from an EMBL/GenBank/DDBJ whole genome shotgun (WGS) entry which is preliminary data.</text>
</comment>
<dbReference type="InterPro" id="IPR004358">
    <property type="entry name" value="Sig_transdc_His_kin-like_C"/>
</dbReference>
<dbReference type="RefSeq" id="WP_133038752.1">
    <property type="nucleotide sequence ID" value="NZ_SLWF01000010.1"/>
</dbReference>
<evidence type="ECO:0000259" key="8">
    <source>
        <dbReference type="PROSITE" id="PS50109"/>
    </source>
</evidence>
<dbReference type="InterPro" id="IPR029151">
    <property type="entry name" value="Sensor-like_sf"/>
</dbReference>
<dbReference type="SUPFAM" id="SSF55874">
    <property type="entry name" value="ATPase domain of HSP90 chaperone/DNA topoisomerase II/histidine kinase"/>
    <property type="match status" value="1"/>
</dbReference>
<dbReference type="GO" id="GO:0005886">
    <property type="term" value="C:plasma membrane"/>
    <property type="evidence" value="ECO:0007669"/>
    <property type="project" value="UniProtKB-SubCell"/>
</dbReference>
<keyword evidence="10" id="KW-1185">Reference proteome</keyword>
<dbReference type="InterPro" id="IPR048760">
    <property type="entry name" value="VP0354-like_sensor_dom"/>
</dbReference>
<dbReference type="SUPFAM" id="SSF103190">
    <property type="entry name" value="Sensory domain-like"/>
    <property type="match status" value="2"/>
</dbReference>
<keyword evidence="9" id="KW-0418">Kinase</keyword>
<evidence type="ECO:0000256" key="5">
    <source>
        <dbReference type="ARBA" id="ARBA00022692"/>
    </source>
</evidence>
<dbReference type="GO" id="GO:0004673">
    <property type="term" value="F:protein histidine kinase activity"/>
    <property type="evidence" value="ECO:0007669"/>
    <property type="project" value="UniProtKB-EC"/>
</dbReference>
<accession>A0A4R2FFJ9</accession>
<sequence>MNSAATLMKLRLKSVFFFVIVLILAFLSGVIAYNLQASGKNRELVSEHSELLNHASLLLYQELAELEDVMRLIESNAQFIEGLRQDKTLNSAMVADVFVRYGKVINNILQLRWLDESGTEKVRVNVQAGRPFIVPSETLQFKGDRYYFIDGIQVTPPQLYISPLDLNIEHHRIVVPYEPTIRISLRTGDQDGLRKGLLIINYNLGPALQQMNKLSKESAQLQLIDKEGFWIVHPDPAMCWGRDLQKPQMNLIKQAPALWASISQQHNLIGQKYQGQLISFQQIQISKSGYMVPDREFIMLAVTPDSIVSMMRRDAMIPATAVAIVIVFLGTGFVLRDYQSRASVHAIAARLQQEMAELKRVNRLLDSTLKQQMLKDDLAESKRLSSLGMMVAGVSHEMNTPIGGALLAVTGVEEQLQQLQSALERGLTKSALVQFLQHTQAGLQLAEKNLEQANVIIKSFRRLTLARTGDEVLECCPAEIVTDLINGLTPLIKKRGIRLLNQVEPQLKIWTQPGILSQVLQNLVLNAVEHGFDEHTADGRVVVSSRSPDAEHIELVVSDNGKGITPELMDTIFDPFVTSSRAKQHTGLGLHLVHQWVTQCLMGQVYSLPRQDGAAFVVKLPISEPEASL</sequence>
<keyword evidence="9" id="KW-0808">Transferase</keyword>
<evidence type="ECO:0000256" key="7">
    <source>
        <dbReference type="SAM" id="Phobius"/>
    </source>
</evidence>
<keyword evidence="4" id="KW-1003">Cell membrane</keyword>
<dbReference type="InterPro" id="IPR036890">
    <property type="entry name" value="HATPase_C_sf"/>
</dbReference>
<organism evidence="9 10">
    <name type="scientific">Shewanella fodinae</name>
    <dbReference type="NCBI Taxonomy" id="552357"/>
    <lineage>
        <taxon>Bacteria</taxon>
        <taxon>Pseudomonadati</taxon>
        <taxon>Pseudomonadota</taxon>
        <taxon>Gammaproteobacteria</taxon>
        <taxon>Alteromonadales</taxon>
        <taxon>Shewanellaceae</taxon>
        <taxon>Shewanella</taxon>
    </lineage>
</organism>
<dbReference type="Pfam" id="PF02518">
    <property type="entry name" value="HATPase_c"/>
    <property type="match status" value="1"/>
</dbReference>
<evidence type="ECO:0000256" key="1">
    <source>
        <dbReference type="ARBA" id="ARBA00000085"/>
    </source>
</evidence>
<protein>
    <recommendedName>
        <fullName evidence="3">histidine kinase</fullName>
        <ecNumber evidence="3">2.7.13.3</ecNumber>
    </recommendedName>
</protein>
<dbReference type="EC" id="2.7.13.3" evidence="3"/>
<dbReference type="Gene3D" id="3.30.565.10">
    <property type="entry name" value="Histidine kinase-like ATPase, C-terminal domain"/>
    <property type="match status" value="1"/>
</dbReference>
<dbReference type="Gene3D" id="1.10.287.130">
    <property type="match status" value="1"/>
</dbReference>
<evidence type="ECO:0000256" key="4">
    <source>
        <dbReference type="ARBA" id="ARBA00022475"/>
    </source>
</evidence>
<dbReference type="Pfam" id="PF21623">
    <property type="entry name" value="HK_sensor_dom_bact"/>
    <property type="match status" value="1"/>
</dbReference>
<dbReference type="PANTHER" id="PTHR43065">
    <property type="entry name" value="SENSOR HISTIDINE KINASE"/>
    <property type="match status" value="1"/>
</dbReference>
<keyword evidence="5 7" id="KW-0812">Transmembrane</keyword>
<comment type="catalytic activity">
    <reaction evidence="1">
        <text>ATP + protein L-histidine = ADP + protein N-phospho-L-histidine.</text>
        <dbReference type="EC" id="2.7.13.3"/>
    </reaction>
</comment>
<reference evidence="9 10" key="1">
    <citation type="submission" date="2019-03" db="EMBL/GenBank/DDBJ databases">
        <title>Freshwater and sediment microbial communities from various areas in North America, analyzing microbe dynamics in response to fracking.</title>
        <authorList>
            <person name="Lamendella R."/>
        </authorList>
    </citation>
    <scope>NUCLEOTIDE SEQUENCE [LARGE SCALE GENOMIC DNA]</scope>
    <source>
        <strain evidence="9 10">74A</strain>
    </source>
</reference>
<dbReference type="OrthoDB" id="2521613at2"/>
<keyword evidence="7" id="KW-0472">Membrane</keyword>
<keyword evidence="6 7" id="KW-1133">Transmembrane helix</keyword>